<comment type="caution">
    <text evidence="2">The sequence shown here is derived from an EMBL/GenBank/DDBJ whole genome shotgun (WGS) entry which is preliminary data.</text>
</comment>
<gene>
    <name evidence="2" type="ORF">TU86_17100</name>
</gene>
<dbReference type="RefSeq" id="WP_048365494.1">
    <property type="nucleotide sequence ID" value="NZ_JAAEBV010000001.1"/>
</dbReference>
<feature type="region of interest" description="Disordered" evidence="1">
    <location>
        <begin position="1"/>
        <end position="23"/>
    </location>
</feature>
<dbReference type="Proteomes" id="UP000036325">
    <property type="component" value="Unassembled WGS sequence"/>
</dbReference>
<dbReference type="InterPro" id="IPR008727">
    <property type="entry name" value="PAAR_motif"/>
</dbReference>
<organism evidence="2 3">
    <name type="scientific">Pseudomonas weihenstephanensis</name>
    <dbReference type="NCBI Taxonomy" id="1608994"/>
    <lineage>
        <taxon>Bacteria</taxon>
        <taxon>Pseudomonadati</taxon>
        <taxon>Pseudomonadota</taxon>
        <taxon>Gammaproteobacteria</taxon>
        <taxon>Pseudomonadales</taxon>
        <taxon>Pseudomonadaceae</taxon>
        <taxon>Pseudomonas</taxon>
    </lineage>
</organism>
<dbReference type="Pfam" id="PF05488">
    <property type="entry name" value="PAAR_motif"/>
    <property type="match status" value="1"/>
</dbReference>
<dbReference type="EMBL" id="JYLF01000007">
    <property type="protein sequence ID" value="KMN12718.1"/>
    <property type="molecule type" value="Genomic_DNA"/>
</dbReference>
<evidence type="ECO:0000256" key="1">
    <source>
        <dbReference type="SAM" id="MobiDB-lite"/>
    </source>
</evidence>
<name>A0A0J6IK68_9PSED</name>
<sequence length="86" mass="8867">MTRPLIVKGDTTSHGGMVMEASDDSTINDKGIARVGDLVACPVHGPTVITTGDGDYEVDDKASARDGDLTTCGAVLIAGQSTTYRP</sequence>
<dbReference type="PATRIC" id="fig|1608994.3.peg.4106"/>
<evidence type="ECO:0000313" key="2">
    <source>
        <dbReference type="EMBL" id="KMN12718.1"/>
    </source>
</evidence>
<accession>A0A0J6LNS4</accession>
<protein>
    <submittedName>
        <fullName evidence="2">PAAR repeat-containing protein</fullName>
    </submittedName>
</protein>
<accession>A0A0J6IK68</accession>
<dbReference type="Gene3D" id="2.60.200.60">
    <property type="match status" value="1"/>
</dbReference>
<evidence type="ECO:0000313" key="3">
    <source>
        <dbReference type="Proteomes" id="UP000036325"/>
    </source>
</evidence>
<proteinExistence type="predicted"/>
<reference evidence="2 3" key="1">
    <citation type="submission" date="2015-02" db="EMBL/GenBank/DDBJ databases">
        <title>Pseudomonas helleri sp. nov. and Pseudomonas weihenstephanensis sp. nov., isolated from raw cows milk.</title>
        <authorList>
            <person name="von Neubeck M."/>
            <person name="Huptas C."/>
            <person name="Wenning M."/>
            <person name="Scherer S."/>
        </authorList>
    </citation>
    <scope>NUCLEOTIDE SEQUENCE [LARGE SCALE GENOMIC DNA]</scope>
    <source>
        <strain evidence="2 3">DSM 29166</strain>
    </source>
</reference>
<dbReference type="AlphaFoldDB" id="A0A0J6IK68"/>
<dbReference type="STRING" id="1608994.TU86_17100"/>
<dbReference type="OrthoDB" id="6860016at2"/>
<dbReference type="CDD" id="cd14744">
    <property type="entry name" value="PAAR_CT_2"/>
    <property type="match status" value="1"/>
</dbReference>